<proteinExistence type="predicted"/>
<organism evidence="2 5">
    <name type="scientific">Staphylococcus devriesei</name>
    <dbReference type="NCBI Taxonomy" id="586733"/>
    <lineage>
        <taxon>Bacteria</taxon>
        <taxon>Bacillati</taxon>
        <taxon>Bacillota</taxon>
        <taxon>Bacilli</taxon>
        <taxon>Bacillales</taxon>
        <taxon>Staphylococcaceae</taxon>
        <taxon>Staphylococcus</taxon>
    </lineage>
</organism>
<evidence type="ECO:0000313" key="4">
    <source>
        <dbReference type="Proteomes" id="UP000242088"/>
    </source>
</evidence>
<reference evidence="4 5" key="1">
    <citation type="journal article" date="2016" name="Front. Microbiol.">
        <title>Comprehensive Phylogenetic Analysis of Bovine Non-aureus Staphylococci Species Based on Whole-Genome Sequencing.</title>
        <authorList>
            <person name="Naushad S."/>
            <person name="Barkema H.W."/>
            <person name="Luby C."/>
            <person name="Condas L.A."/>
            <person name="Nobrega D.B."/>
            <person name="Carson D.A."/>
            <person name="De Buck J."/>
        </authorList>
    </citation>
    <scope>NUCLEOTIDE SEQUENCE [LARGE SCALE GENOMIC DNA]</scope>
    <source>
        <strain evidence="3 4">SNUC 1409</strain>
        <strain evidence="2 5">SNUC 4143</strain>
    </source>
</reference>
<name>A0A2K4DFF0_9STAP</name>
<feature type="transmembrane region" description="Helical" evidence="1">
    <location>
        <begin position="35"/>
        <end position="54"/>
    </location>
</feature>
<reference evidence="2" key="2">
    <citation type="submission" date="2018-03" db="EMBL/GenBank/DDBJ databases">
        <authorList>
            <person name="Keele B.F."/>
        </authorList>
    </citation>
    <scope>NUCLEOTIDE SEQUENCE</scope>
    <source>
        <strain evidence="2">SNUC 4143</strain>
    </source>
</reference>
<dbReference type="AlphaFoldDB" id="A0A2K4DFF0"/>
<sequence>MQKVLDFIFNFCIVLIMICVGLHILNNIFDWHLKFQFRVFQISVGAIAIIAYLLSNFIEKKKNKSAE</sequence>
<protein>
    <submittedName>
        <fullName evidence="2">Uncharacterized protein</fullName>
    </submittedName>
</protein>
<comment type="caution">
    <text evidence="2">The sequence shown here is derived from an EMBL/GenBank/DDBJ whole genome shotgun (WGS) entry which is preliminary data.</text>
</comment>
<keyword evidence="4" id="KW-1185">Reference proteome</keyword>
<evidence type="ECO:0000313" key="3">
    <source>
        <dbReference type="EMBL" id="PTF13774.1"/>
    </source>
</evidence>
<dbReference type="EMBL" id="PYZI01000008">
    <property type="protein sequence ID" value="PTF13774.1"/>
    <property type="molecule type" value="Genomic_DNA"/>
</dbReference>
<dbReference type="Proteomes" id="UP000242088">
    <property type="component" value="Unassembled WGS sequence"/>
</dbReference>
<dbReference type="Proteomes" id="UP000243350">
    <property type="component" value="Unassembled WGS sequence"/>
</dbReference>
<feature type="transmembrane region" description="Helical" evidence="1">
    <location>
        <begin position="7"/>
        <end position="29"/>
    </location>
</feature>
<accession>A0A2K4DFF0</accession>
<keyword evidence="1" id="KW-0472">Membrane</keyword>
<keyword evidence="1" id="KW-0812">Transmembrane</keyword>
<gene>
    <name evidence="3" type="ORF">BUY47_08030</name>
    <name evidence="2" type="ORF">BUY48_10760</name>
</gene>
<keyword evidence="1" id="KW-1133">Transmembrane helix</keyword>
<reference evidence="3" key="3">
    <citation type="submission" date="2018-03" db="EMBL/GenBank/DDBJ databases">
        <authorList>
            <person name="Naushad S."/>
        </authorList>
    </citation>
    <scope>NUCLEOTIDE SEQUENCE</scope>
    <source>
        <strain evidence="3">SNUC 1409</strain>
    </source>
</reference>
<evidence type="ECO:0000256" key="1">
    <source>
        <dbReference type="SAM" id="Phobius"/>
    </source>
</evidence>
<dbReference type="EMBL" id="PYZH01000104">
    <property type="protein sequence ID" value="PTF11026.1"/>
    <property type="molecule type" value="Genomic_DNA"/>
</dbReference>
<evidence type="ECO:0000313" key="5">
    <source>
        <dbReference type="Proteomes" id="UP000243350"/>
    </source>
</evidence>
<evidence type="ECO:0000313" key="2">
    <source>
        <dbReference type="EMBL" id="PTF11026.1"/>
    </source>
</evidence>